<sequence length="233" mass="26212">MHADPLVGRLSPSGLSILICALRPCVEVFRTEGRPHKRAHCVTVKSTSALVSRTSLRLAWNVVLSTTRLLHGKWESKLFYSLSYLYISSMSYHGVTCFIFEQHLCTVGLCTEHTHAVACRHPLYVMRIVSLTFVGALTSLSRRTWCHMPAIDVHEYPWVSIQVFLNHVWPGFPLCAPRCPQRERSVACVVDDSRATVHGRFPICFFIPSTQMRSFLLASSYVASSANISNTTK</sequence>
<dbReference type="Proteomes" id="UP000054270">
    <property type="component" value="Unassembled WGS sequence"/>
</dbReference>
<reference evidence="2" key="1">
    <citation type="submission" date="2014-04" db="EMBL/GenBank/DDBJ databases">
        <title>Evolutionary Origins and Diversification of the Mycorrhizal Mutualists.</title>
        <authorList>
            <consortium name="DOE Joint Genome Institute"/>
            <consortium name="Mycorrhizal Genomics Consortium"/>
            <person name="Kohler A."/>
            <person name="Kuo A."/>
            <person name="Nagy L.G."/>
            <person name="Floudas D."/>
            <person name="Copeland A."/>
            <person name="Barry K.W."/>
            <person name="Cichocki N."/>
            <person name="Veneault-Fourrey C."/>
            <person name="LaButti K."/>
            <person name="Lindquist E.A."/>
            <person name="Lipzen A."/>
            <person name="Lundell T."/>
            <person name="Morin E."/>
            <person name="Murat C."/>
            <person name="Riley R."/>
            <person name="Ohm R."/>
            <person name="Sun H."/>
            <person name="Tunlid A."/>
            <person name="Henrissat B."/>
            <person name="Grigoriev I.V."/>
            <person name="Hibbett D.S."/>
            <person name="Martin F."/>
        </authorList>
    </citation>
    <scope>NUCLEOTIDE SEQUENCE [LARGE SCALE GENOMIC DNA]</scope>
    <source>
        <strain evidence="2">FD-334 SS-4</strain>
    </source>
</reference>
<name>A0A0D2LC53_HYPSF</name>
<dbReference type="AlphaFoldDB" id="A0A0D2LC53"/>
<dbReference type="EMBL" id="KN817535">
    <property type="protein sequence ID" value="KJA24812.1"/>
    <property type="molecule type" value="Genomic_DNA"/>
</dbReference>
<evidence type="ECO:0000313" key="2">
    <source>
        <dbReference type="Proteomes" id="UP000054270"/>
    </source>
</evidence>
<accession>A0A0D2LC53</accession>
<protein>
    <submittedName>
        <fullName evidence="1">Uncharacterized protein</fullName>
    </submittedName>
</protein>
<keyword evidence="2" id="KW-1185">Reference proteome</keyword>
<gene>
    <name evidence="1" type="ORF">HYPSUDRAFT_466475</name>
</gene>
<evidence type="ECO:0000313" key="1">
    <source>
        <dbReference type="EMBL" id="KJA24812.1"/>
    </source>
</evidence>
<proteinExistence type="predicted"/>
<organism evidence="1 2">
    <name type="scientific">Hypholoma sublateritium (strain FD-334 SS-4)</name>
    <dbReference type="NCBI Taxonomy" id="945553"/>
    <lineage>
        <taxon>Eukaryota</taxon>
        <taxon>Fungi</taxon>
        <taxon>Dikarya</taxon>
        <taxon>Basidiomycota</taxon>
        <taxon>Agaricomycotina</taxon>
        <taxon>Agaricomycetes</taxon>
        <taxon>Agaricomycetidae</taxon>
        <taxon>Agaricales</taxon>
        <taxon>Agaricineae</taxon>
        <taxon>Strophariaceae</taxon>
        <taxon>Hypholoma</taxon>
    </lineage>
</organism>